<dbReference type="InterPro" id="IPR002759">
    <property type="entry name" value="Pop5/Rpp14/Rnp2-like"/>
</dbReference>
<dbReference type="EMBL" id="DRUB01000001">
    <property type="protein sequence ID" value="HHR95262.1"/>
    <property type="molecule type" value="Genomic_DNA"/>
</dbReference>
<dbReference type="GO" id="GO:0030677">
    <property type="term" value="C:ribonuclease P complex"/>
    <property type="evidence" value="ECO:0007669"/>
    <property type="project" value="InterPro"/>
</dbReference>
<keyword evidence="1" id="KW-0819">tRNA processing</keyword>
<dbReference type="Pfam" id="PF01900">
    <property type="entry name" value="RNase_P_Rpp14"/>
    <property type="match status" value="1"/>
</dbReference>
<keyword evidence="2" id="KW-0472">Membrane</keyword>
<proteinExistence type="predicted"/>
<dbReference type="SUPFAM" id="SSF160350">
    <property type="entry name" value="Rnp2-like"/>
    <property type="match status" value="1"/>
</dbReference>
<dbReference type="EMBL" id="DRZI01000331">
    <property type="protein sequence ID" value="HHP82521.1"/>
    <property type="molecule type" value="Genomic_DNA"/>
</dbReference>
<sequence>MSIYIAFISLAISLASIVIVIILYRDIYQAVNNLIDELGIALIARKKYRRIKRYILAKVVCKDDVDIRKLSEDVERNVNSLLGRILKMNCSLTIISFRPDLNRAIFRVVGDGMCSKYCLLALSLQHFISESCIIIPLKTSGLLSRLRRFTGYRK</sequence>
<name>A0A7C5UUN1_9CREN</name>
<dbReference type="GO" id="GO:0001682">
    <property type="term" value="P:tRNA 5'-leader removal"/>
    <property type="evidence" value="ECO:0007669"/>
    <property type="project" value="InterPro"/>
</dbReference>
<protein>
    <submittedName>
        <fullName evidence="4">Uncharacterized protein</fullName>
    </submittedName>
</protein>
<dbReference type="InterPro" id="IPR038085">
    <property type="entry name" value="Rnp2-like_sf"/>
</dbReference>
<feature type="transmembrane region" description="Helical" evidence="2">
    <location>
        <begin position="6"/>
        <end position="24"/>
    </location>
</feature>
<gene>
    <name evidence="4" type="ORF">ENL47_00145</name>
    <name evidence="3" type="ORF">ENM84_07665</name>
</gene>
<comment type="caution">
    <text evidence="4">The sequence shown here is derived from an EMBL/GenBank/DDBJ whole genome shotgun (WGS) entry which is preliminary data.</text>
</comment>
<dbReference type="Gene3D" id="3.30.70.3250">
    <property type="entry name" value="Ribonuclease P, Pop5 subunit"/>
    <property type="match status" value="1"/>
</dbReference>
<keyword evidence="2" id="KW-1133">Transmembrane helix</keyword>
<evidence type="ECO:0000256" key="1">
    <source>
        <dbReference type="ARBA" id="ARBA00022694"/>
    </source>
</evidence>
<evidence type="ECO:0000313" key="3">
    <source>
        <dbReference type="EMBL" id="HHP82521.1"/>
    </source>
</evidence>
<dbReference type="AlphaFoldDB" id="A0A7C5UUN1"/>
<keyword evidence="2" id="KW-0812">Transmembrane</keyword>
<accession>A0A7C5UUN1</accession>
<organism evidence="4">
    <name type="scientific">Ignisphaera aggregans</name>
    <dbReference type="NCBI Taxonomy" id="334771"/>
    <lineage>
        <taxon>Archaea</taxon>
        <taxon>Thermoproteota</taxon>
        <taxon>Thermoprotei</taxon>
        <taxon>Desulfurococcales</taxon>
        <taxon>Desulfurococcaceae</taxon>
        <taxon>Ignisphaera</taxon>
    </lineage>
</organism>
<evidence type="ECO:0000256" key="2">
    <source>
        <dbReference type="SAM" id="Phobius"/>
    </source>
</evidence>
<reference evidence="4" key="1">
    <citation type="journal article" date="2020" name="mSystems">
        <title>Genome- and Community-Level Interaction Insights into Carbon Utilization and Element Cycling Functions of Hydrothermarchaeota in Hydrothermal Sediment.</title>
        <authorList>
            <person name="Zhou Z."/>
            <person name="Liu Y."/>
            <person name="Xu W."/>
            <person name="Pan J."/>
            <person name="Luo Z.H."/>
            <person name="Li M."/>
        </authorList>
    </citation>
    <scope>NUCLEOTIDE SEQUENCE [LARGE SCALE GENOMIC DNA]</scope>
    <source>
        <strain evidence="4">SpSt-1</strain>
        <strain evidence="3">SpSt-1121</strain>
    </source>
</reference>
<evidence type="ECO:0000313" key="4">
    <source>
        <dbReference type="EMBL" id="HHR95262.1"/>
    </source>
</evidence>